<dbReference type="EMBL" id="BPLR01011688">
    <property type="protein sequence ID" value="GIY48226.1"/>
    <property type="molecule type" value="Genomic_DNA"/>
</dbReference>
<proteinExistence type="predicted"/>
<evidence type="ECO:0000256" key="1">
    <source>
        <dbReference type="SAM" id="MobiDB-lite"/>
    </source>
</evidence>
<gene>
    <name evidence="2" type="ORF">CEXT_492231</name>
</gene>
<reference evidence="2 3" key="1">
    <citation type="submission" date="2021-06" db="EMBL/GenBank/DDBJ databases">
        <title>Caerostris extrusa draft genome.</title>
        <authorList>
            <person name="Kono N."/>
            <person name="Arakawa K."/>
        </authorList>
    </citation>
    <scope>NUCLEOTIDE SEQUENCE [LARGE SCALE GENOMIC DNA]</scope>
</reference>
<accession>A0AAV4TT49</accession>
<organism evidence="2 3">
    <name type="scientific">Caerostris extrusa</name>
    <name type="common">Bark spider</name>
    <name type="synonym">Caerostris bankana</name>
    <dbReference type="NCBI Taxonomy" id="172846"/>
    <lineage>
        <taxon>Eukaryota</taxon>
        <taxon>Metazoa</taxon>
        <taxon>Ecdysozoa</taxon>
        <taxon>Arthropoda</taxon>
        <taxon>Chelicerata</taxon>
        <taxon>Arachnida</taxon>
        <taxon>Araneae</taxon>
        <taxon>Araneomorphae</taxon>
        <taxon>Entelegynae</taxon>
        <taxon>Araneoidea</taxon>
        <taxon>Araneidae</taxon>
        <taxon>Caerostris</taxon>
    </lineage>
</organism>
<name>A0AAV4TT49_CAEEX</name>
<evidence type="ECO:0000313" key="3">
    <source>
        <dbReference type="Proteomes" id="UP001054945"/>
    </source>
</evidence>
<dbReference type="AlphaFoldDB" id="A0AAV4TT49"/>
<keyword evidence="3" id="KW-1185">Reference proteome</keyword>
<evidence type="ECO:0000313" key="2">
    <source>
        <dbReference type="EMBL" id="GIY48226.1"/>
    </source>
</evidence>
<comment type="caution">
    <text evidence="2">The sequence shown here is derived from an EMBL/GenBank/DDBJ whole genome shotgun (WGS) entry which is preliminary data.</text>
</comment>
<feature type="region of interest" description="Disordered" evidence="1">
    <location>
        <begin position="1"/>
        <end position="20"/>
    </location>
</feature>
<protein>
    <submittedName>
        <fullName evidence="2">Uncharacterized protein</fullName>
    </submittedName>
</protein>
<sequence length="101" mass="11285">MSISQEFPTSLLPTNLKPKQNDSCQRHKLFLGESRWRTSGGGFNVPGLLPIFKEGFPPRNEISWFDLCSLKDLHVDGGHSFLASDSWEKGGKTAATTFHHL</sequence>
<dbReference type="Proteomes" id="UP001054945">
    <property type="component" value="Unassembled WGS sequence"/>
</dbReference>